<dbReference type="Pfam" id="PF13458">
    <property type="entry name" value="Peripla_BP_6"/>
    <property type="match status" value="1"/>
</dbReference>
<reference evidence="7" key="1">
    <citation type="journal article" date="2020" name="mSystems">
        <title>Genome- and Community-Level Interaction Insights into Carbon Utilization and Element Cycling Functions of Hydrothermarchaeota in Hydrothermal Sediment.</title>
        <authorList>
            <person name="Zhou Z."/>
            <person name="Liu Y."/>
            <person name="Xu W."/>
            <person name="Pan J."/>
            <person name="Luo Z.H."/>
            <person name="Li M."/>
        </authorList>
    </citation>
    <scope>NUCLEOTIDE SEQUENCE [LARGE SCALE GENOMIC DNA]</scope>
    <source>
        <strain evidence="7">SpSt-413</strain>
    </source>
</reference>
<dbReference type="PRINTS" id="PR00337">
    <property type="entry name" value="LEUILEVALBP"/>
</dbReference>
<evidence type="ECO:0000256" key="4">
    <source>
        <dbReference type="ARBA" id="ARBA00022970"/>
    </source>
</evidence>
<dbReference type="EMBL" id="DSRP01000488">
    <property type="protein sequence ID" value="HGG92700.1"/>
    <property type="molecule type" value="Genomic_DNA"/>
</dbReference>
<dbReference type="AlphaFoldDB" id="A0A7C4AH77"/>
<feature type="domain" description="Leucine-binding protein" evidence="6">
    <location>
        <begin position="24"/>
        <end position="381"/>
    </location>
</feature>
<dbReference type="CDD" id="cd06333">
    <property type="entry name" value="PBP1_ABC_RPA1789-like"/>
    <property type="match status" value="1"/>
</dbReference>
<gene>
    <name evidence="7" type="ORF">ENR59_07075</name>
</gene>
<dbReference type="GO" id="GO:0006865">
    <property type="term" value="P:amino acid transport"/>
    <property type="evidence" value="ECO:0007669"/>
    <property type="project" value="UniProtKB-KW"/>
</dbReference>
<dbReference type="PANTHER" id="PTHR30483:SF38">
    <property type="entry name" value="BLR7848 PROTEIN"/>
    <property type="match status" value="1"/>
</dbReference>
<comment type="caution">
    <text evidence="7">The sequence shown here is derived from an EMBL/GenBank/DDBJ whole genome shotgun (WGS) entry which is preliminary data.</text>
</comment>
<name>A0A7C4AH77_9BACT</name>
<proteinExistence type="inferred from homology"/>
<evidence type="ECO:0000256" key="5">
    <source>
        <dbReference type="SAM" id="SignalP"/>
    </source>
</evidence>
<comment type="similarity">
    <text evidence="1">Belongs to the leucine-binding protein family.</text>
</comment>
<evidence type="ECO:0000256" key="2">
    <source>
        <dbReference type="ARBA" id="ARBA00022448"/>
    </source>
</evidence>
<protein>
    <submittedName>
        <fullName evidence="7">ABC transporter substrate-binding protein</fullName>
    </submittedName>
</protein>
<evidence type="ECO:0000259" key="6">
    <source>
        <dbReference type="Pfam" id="PF13458"/>
    </source>
</evidence>
<dbReference type="SUPFAM" id="SSF53822">
    <property type="entry name" value="Periplasmic binding protein-like I"/>
    <property type="match status" value="1"/>
</dbReference>
<dbReference type="InterPro" id="IPR000709">
    <property type="entry name" value="Leu_Ile_Val-bd"/>
</dbReference>
<feature type="chain" id="PRO_5027572387" evidence="5">
    <location>
        <begin position="22"/>
        <end position="386"/>
    </location>
</feature>
<feature type="signal peptide" evidence="5">
    <location>
        <begin position="1"/>
        <end position="21"/>
    </location>
</feature>
<sequence>MLKKLVTILAAACLLAGNAFAADPILIGGIFAESGPTAEIGTATRLVAEMKLKEINDKGGVLGRPLKLIAYDTQSTPEVALRMTRQLVESDKVLALIGPTSTGEGMAVKKYTEEQKVPVIMTVGGDAIVAGGKYGPFEWTFKVPQRTNTAVEKIFDHLKGKGLTKVAVPSAKDPFGQDGLEAIKALAASKGITLVAEETIDSKGTDFSAEAFKLAMAKPQAVIVWTIGPAAAIAAKNFAALPGDKPVLVQSHGIAGPNFVKLAGEGAEGVIMPATKLMVADTLPAADPQKAVIDAFVKNYAAQGLQAKFPMNTHSGYAADALTLLEEGLKKAQKPDAAALRAALENLKGVVGVSGVFNPTPQDHNGLATDSLVMVQVKGGKFVEAK</sequence>
<dbReference type="PANTHER" id="PTHR30483">
    <property type="entry name" value="LEUCINE-SPECIFIC-BINDING PROTEIN"/>
    <property type="match status" value="1"/>
</dbReference>
<dbReference type="Gene3D" id="3.40.50.2300">
    <property type="match status" value="2"/>
</dbReference>
<dbReference type="InterPro" id="IPR028081">
    <property type="entry name" value="Leu-bd"/>
</dbReference>
<keyword evidence="3 5" id="KW-0732">Signal</keyword>
<organism evidence="7">
    <name type="scientific">Fundidesulfovibrio putealis</name>
    <dbReference type="NCBI Taxonomy" id="270496"/>
    <lineage>
        <taxon>Bacteria</taxon>
        <taxon>Pseudomonadati</taxon>
        <taxon>Thermodesulfobacteriota</taxon>
        <taxon>Desulfovibrionia</taxon>
        <taxon>Desulfovibrionales</taxon>
        <taxon>Desulfovibrionaceae</taxon>
        <taxon>Fundidesulfovibrio</taxon>
    </lineage>
</organism>
<evidence type="ECO:0000256" key="1">
    <source>
        <dbReference type="ARBA" id="ARBA00010062"/>
    </source>
</evidence>
<evidence type="ECO:0000256" key="3">
    <source>
        <dbReference type="ARBA" id="ARBA00022729"/>
    </source>
</evidence>
<keyword evidence="4" id="KW-0029">Amino-acid transport</keyword>
<accession>A0A7C4AH77</accession>
<dbReference type="InterPro" id="IPR028082">
    <property type="entry name" value="Peripla_BP_I"/>
</dbReference>
<keyword evidence="2" id="KW-0813">Transport</keyword>
<evidence type="ECO:0000313" key="7">
    <source>
        <dbReference type="EMBL" id="HGG92700.1"/>
    </source>
</evidence>
<dbReference type="InterPro" id="IPR051010">
    <property type="entry name" value="BCAA_transport"/>
</dbReference>